<gene>
    <name evidence="2" type="ORF">GCM10011600_29750</name>
</gene>
<evidence type="ECO:0000256" key="1">
    <source>
        <dbReference type="SAM" id="Phobius"/>
    </source>
</evidence>
<dbReference type="Proteomes" id="UP000617531">
    <property type="component" value="Unassembled WGS sequence"/>
</dbReference>
<proteinExistence type="predicted"/>
<feature type="transmembrane region" description="Helical" evidence="1">
    <location>
        <begin position="112"/>
        <end position="132"/>
    </location>
</feature>
<name>A0A8J3GT59_9MICO</name>
<sequence length="201" mass="20645">MADGIDPRYAAQFQRGYDRAQGGDPVAPLVEEDETPRRHLPAAVLLVLAGALLALAVASAVGAASATVPSGQREVTTILATKAPGPLLTSAVLAVILWAMGQRFRRPRSSAAVLATTAATLLALVSAVVWGLSRLIGLTAQGPVSSGGIPLPDAAMSTYLHRVQIAAVLIELLPWLVLAAAGALVGTVAVILSREPPRSRV</sequence>
<dbReference type="RefSeq" id="WP_191284334.1">
    <property type="nucleotide sequence ID" value="NZ_BNAI01000013.1"/>
</dbReference>
<reference evidence="2" key="2">
    <citation type="submission" date="2020-09" db="EMBL/GenBank/DDBJ databases">
        <authorList>
            <person name="Sun Q."/>
            <person name="Zhou Y."/>
        </authorList>
    </citation>
    <scope>NUCLEOTIDE SEQUENCE</scope>
    <source>
        <strain evidence="2">CGMCC 1.16548</strain>
    </source>
</reference>
<protein>
    <submittedName>
        <fullName evidence="2">Uncharacterized protein</fullName>
    </submittedName>
</protein>
<reference evidence="2" key="1">
    <citation type="journal article" date="2014" name="Int. J. Syst. Evol. Microbiol.">
        <title>Complete genome sequence of Corynebacterium casei LMG S-19264T (=DSM 44701T), isolated from a smear-ripened cheese.</title>
        <authorList>
            <consortium name="US DOE Joint Genome Institute (JGI-PGF)"/>
            <person name="Walter F."/>
            <person name="Albersmeier A."/>
            <person name="Kalinowski J."/>
            <person name="Ruckert C."/>
        </authorList>
    </citation>
    <scope>NUCLEOTIDE SEQUENCE</scope>
    <source>
        <strain evidence="2">CGMCC 1.16548</strain>
    </source>
</reference>
<keyword evidence="3" id="KW-1185">Reference proteome</keyword>
<evidence type="ECO:0000313" key="2">
    <source>
        <dbReference type="EMBL" id="GHF26877.1"/>
    </source>
</evidence>
<keyword evidence="1" id="KW-0472">Membrane</keyword>
<comment type="caution">
    <text evidence="2">The sequence shown here is derived from an EMBL/GenBank/DDBJ whole genome shotgun (WGS) entry which is preliminary data.</text>
</comment>
<feature type="transmembrane region" description="Helical" evidence="1">
    <location>
        <begin position="83"/>
        <end position="100"/>
    </location>
</feature>
<dbReference type="EMBL" id="BNAI01000013">
    <property type="protein sequence ID" value="GHF26877.1"/>
    <property type="molecule type" value="Genomic_DNA"/>
</dbReference>
<feature type="transmembrane region" description="Helical" evidence="1">
    <location>
        <begin position="172"/>
        <end position="192"/>
    </location>
</feature>
<keyword evidence="1" id="KW-0812">Transmembrane</keyword>
<feature type="transmembrane region" description="Helical" evidence="1">
    <location>
        <begin position="42"/>
        <end position="63"/>
    </location>
</feature>
<organism evidence="2 3">
    <name type="scientific">Pseudolysinimonas yzui</name>
    <dbReference type="NCBI Taxonomy" id="2708254"/>
    <lineage>
        <taxon>Bacteria</taxon>
        <taxon>Bacillati</taxon>
        <taxon>Actinomycetota</taxon>
        <taxon>Actinomycetes</taxon>
        <taxon>Micrococcales</taxon>
        <taxon>Microbacteriaceae</taxon>
        <taxon>Pseudolysinimonas</taxon>
    </lineage>
</organism>
<keyword evidence="1" id="KW-1133">Transmembrane helix</keyword>
<evidence type="ECO:0000313" key="3">
    <source>
        <dbReference type="Proteomes" id="UP000617531"/>
    </source>
</evidence>
<accession>A0A8J3GT59</accession>
<dbReference type="AlphaFoldDB" id="A0A8J3GT59"/>